<feature type="transmembrane region" description="Helical" evidence="1">
    <location>
        <begin position="40"/>
        <end position="60"/>
    </location>
</feature>
<proteinExistence type="predicted"/>
<accession>A0A1F6BUK3</accession>
<dbReference type="Proteomes" id="UP000176996">
    <property type="component" value="Unassembled WGS sequence"/>
</dbReference>
<organism evidence="2 3">
    <name type="scientific">Candidatus Jorgensenbacteria bacterium RIFCSPLOWO2_01_FULL_45_25b</name>
    <dbReference type="NCBI Taxonomy" id="1798471"/>
    <lineage>
        <taxon>Bacteria</taxon>
        <taxon>Candidatus Joergenseniibacteriota</taxon>
    </lineage>
</organism>
<evidence type="ECO:0000256" key="1">
    <source>
        <dbReference type="SAM" id="Phobius"/>
    </source>
</evidence>
<keyword evidence="1" id="KW-1133">Transmembrane helix</keyword>
<reference evidence="2 3" key="1">
    <citation type="journal article" date="2016" name="Nat. Commun.">
        <title>Thousands of microbial genomes shed light on interconnected biogeochemical processes in an aquifer system.</title>
        <authorList>
            <person name="Anantharaman K."/>
            <person name="Brown C.T."/>
            <person name="Hug L.A."/>
            <person name="Sharon I."/>
            <person name="Castelle C.J."/>
            <person name="Probst A.J."/>
            <person name="Thomas B.C."/>
            <person name="Singh A."/>
            <person name="Wilkins M.J."/>
            <person name="Karaoz U."/>
            <person name="Brodie E.L."/>
            <person name="Williams K.H."/>
            <person name="Hubbard S.S."/>
            <person name="Banfield J.F."/>
        </authorList>
    </citation>
    <scope>NUCLEOTIDE SEQUENCE [LARGE SCALE GENOMIC DNA]</scope>
</reference>
<dbReference type="EMBL" id="MFKK01000030">
    <property type="protein sequence ID" value="OGG40227.1"/>
    <property type="molecule type" value="Genomic_DNA"/>
</dbReference>
<keyword evidence="1" id="KW-0812">Transmembrane</keyword>
<sequence length="133" mass="14612">MADDSKTKKVRAFMEVEIIGGVFMMFIFDGIAIMLDLTGVGLAIAPFLQAAATAISNGWMAMKGNKGAMKIGNQVAKYAANFLPVVPTNTIVFAYGVWSTNREARRTEKMRFVAVIQEEEEEFVPSEYEMGTA</sequence>
<dbReference type="AlphaFoldDB" id="A0A1F6BUK3"/>
<dbReference type="STRING" id="1798471.A3A21_02530"/>
<name>A0A1F6BUK3_9BACT</name>
<comment type="caution">
    <text evidence="2">The sequence shown here is derived from an EMBL/GenBank/DDBJ whole genome shotgun (WGS) entry which is preliminary data.</text>
</comment>
<evidence type="ECO:0000313" key="3">
    <source>
        <dbReference type="Proteomes" id="UP000176996"/>
    </source>
</evidence>
<evidence type="ECO:0000313" key="2">
    <source>
        <dbReference type="EMBL" id="OGG40227.1"/>
    </source>
</evidence>
<feature type="transmembrane region" description="Helical" evidence="1">
    <location>
        <begin position="12"/>
        <end position="34"/>
    </location>
</feature>
<keyword evidence="1" id="KW-0472">Membrane</keyword>
<protein>
    <submittedName>
        <fullName evidence="2">Uncharacterized protein</fullName>
    </submittedName>
</protein>
<gene>
    <name evidence="2" type="ORF">A3A21_02530</name>
</gene>